<dbReference type="InterPro" id="IPR055140">
    <property type="entry name" value="Thiolase_C_2"/>
</dbReference>
<keyword evidence="5" id="KW-0813">Transport</keyword>
<organism evidence="42 43">
    <name type="scientific">Bos indicus</name>
    <name type="common">Zebu</name>
    <dbReference type="NCBI Taxonomy" id="9915"/>
    <lineage>
        <taxon>Eukaryota</taxon>
        <taxon>Metazoa</taxon>
        <taxon>Chordata</taxon>
        <taxon>Craniata</taxon>
        <taxon>Vertebrata</taxon>
        <taxon>Euteleostomi</taxon>
        <taxon>Mammalia</taxon>
        <taxon>Eutheria</taxon>
        <taxon>Laurasiatheria</taxon>
        <taxon>Artiodactyla</taxon>
        <taxon>Ruminantia</taxon>
        <taxon>Pecora</taxon>
        <taxon>Bovidae</taxon>
        <taxon>Bovinae</taxon>
        <taxon>Bos</taxon>
    </lineage>
</organism>
<evidence type="ECO:0000256" key="34">
    <source>
        <dbReference type="ARBA" id="ARBA00049178"/>
    </source>
</evidence>
<evidence type="ECO:0000256" key="1">
    <source>
        <dbReference type="ARBA" id="ARBA00004275"/>
    </source>
</evidence>
<feature type="domain" description="Thiolase N-terminal" evidence="39">
    <location>
        <begin position="14"/>
        <end position="195"/>
    </location>
</feature>
<evidence type="ECO:0000256" key="12">
    <source>
        <dbReference type="ARBA" id="ARBA00023315"/>
    </source>
</evidence>
<dbReference type="InterPro" id="IPR020613">
    <property type="entry name" value="Thiolase_CS"/>
</dbReference>
<keyword evidence="9" id="KW-0443">Lipid metabolism</keyword>
<keyword evidence="6" id="KW-0963">Cytoplasm</keyword>
<accession>A0A6P5B376</accession>
<dbReference type="Gene3D" id="3.40.47.10">
    <property type="match status" value="2"/>
</dbReference>
<dbReference type="KEGG" id="biu:109556283"/>
<evidence type="ECO:0000256" key="24">
    <source>
        <dbReference type="ARBA" id="ARBA00031346"/>
    </source>
</evidence>
<evidence type="ECO:0000256" key="29">
    <source>
        <dbReference type="ARBA" id="ARBA00045994"/>
    </source>
</evidence>
<evidence type="ECO:0000256" key="2">
    <source>
        <dbReference type="ARBA" id="ARBA00004496"/>
    </source>
</evidence>
<dbReference type="SUPFAM" id="SSF53901">
    <property type="entry name" value="Thiolase-like"/>
    <property type="match status" value="1"/>
</dbReference>
<evidence type="ECO:0000256" key="8">
    <source>
        <dbReference type="ARBA" id="ARBA00023055"/>
    </source>
</evidence>
<dbReference type="EC" id="2.3.1.155" evidence="14"/>
<evidence type="ECO:0000256" key="18">
    <source>
        <dbReference type="ARBA" id="ARBA00024514"/>
    </source>
</evidence>
<evidence type="ECO:0000256" key="36">
    <source>
        <dbReference type="ARBA" id="ARBA00049270"/>
    </source>
</evidence>
<dbReference type="RefSeq" id="XP_019813013.1">
    <property type="nucleotide sequence ID" value="XM_019957454.2"/>
</dbReference>
<dbReference type="EC" id="2.3.1.16" evidence="15"/>
<evidence type="ECO:0000256" key="3">
    <source>
        <dbReference type="ARBA" id="ARBA00012352"/>
    </source>
</evidence>
<evidence type="ECO:0000313" key="42">
    <source>
        <dbReference type="Proteomes" id="UP001652663"/>
    </source>
</evidence>
<dbReference type="GO" id="GO:0005777">
    <property type="term" value="C:peroxisome"/>
    <property type="evidence" value="ECO:0007669"/>
    <property type="project" value="UniProtKB-SubCell"/>
</dbReference>
<evidence type="ECO:0000256" key="10">
    <source>
        <dbReference type="ARBA" id="ARBA00023121"/>
    </source>
</evidence>
<dbReference type="CTD" id="6342"/>
<evidence type="ECO:0000256" key="19">
    <source>
        <dbReference type="ARBA" id="ARBA00029287"/>
    </source>
</evidence>
<comment type="catalytic activity">
    <reaction evidence="31">
        <text>hexanoyl-CoA + acetyl-CoA = 3-oxooctanoyl-CoA + CoA</text>
        <dbReference type="Rhea" id="RHEA:31203"/>
        <dbReference type="ChEBI" id="CHEBI:57287"/>
        <dbReference type="ChEBI" id="CHEBI:57288"/>
        <dbReference type="ChEBI" id="CHEBI:62619"/>
        <dbReference type="ChEBI" id="CHEBI:62620"/>
    </reaction>
    <physiologicalReaction direction="right-to-left" evidence="31">
        <dbReference type="Rhea" id="RHEA:31205"/>
    </physiologicalReaction>
</comment>
<dbReference type="Pfam" id="PF22691">
    <property type="entry name" value="Thiolase_C_1"/>
    <property type="match status" value="1"/>
</dbReference>
<dbReference type="PANTHER" id="PTHR42870:SF1">
    <property type="entry name" value="NON-SPECIFIC LIPID-TRANSFER PROTEIN-LIKE 2"/>
    <property type="match status" value="1"/>
</dbReference>
<evidence type="ECO:0000256" key="7">
    <source>
        <dbReference type="ARBA" id="ARBA00022679"/>
    </source>
</evidence>
<dbReference type="EC" id="2.3.1.176" evidence="3"/>
<comment type="catalytic activity">
    <reaction evidence="16">
        <text>propanoyl-CoA + tetradecanoyl-CoA = 3-oxo-2-methylhexadecanoyl-CoA + CoA</text>
        <dbReference type="Rhea" id="RHEA:46344"/>
        <dbReference type="ChEBI" id="CHEBI:57287"/>
        <dbReference type="ChEBI" id="CHEBI:57385"/>
        <dbReference type="ChEBI" id="CHEBI:57392"/>
        <dbReference type="ChEBI" id="CHEBI:86042"/>
    </reaction>
    <physiologicalReaction direction="right-to-left" evidence="16">
        <dbReference type="Rhea" id="RHEA:46346"/>
    </physiologicalReaction>
</comment>
<evidence type="ECO:0000256" key="26">
    <source>
        <dbReference type="ARBA" id="ARBA00032316"/>
    </source>
</evidence>
<evidence type="ECO:0000256" key="37">
    <source>
        <dbReference type="ARBA" id="ARBA00049306"/>
    </source>
</evidence>
<dbReference type="AlphaFoldDB" id="A0A6P5B376"/>
<comment type="catalytic activity">
    <reaction evidence="36">
        <text>dodecanoyl-CoA + acetyl-CoA = 3-oxotetradecanoyl-CoA + CoA</text>
        <dbReference type="Rhea" id="RHEA:31091"/>
        <dbReference type="ChEBI" id="CHEBI:57287"/>
        <dbReference type="ChEBI" id="CHEBI:57288"/>
        <dbReference type="ChEBI" id="CHEBI:57375"/>
        <dbReference type="ChEBI" id="CHEBI:62543"/>
    </reaction>
    <physiologicalReaction direction="right-to-left" evidence="36">
        <dbReference type="Rhea" id="RHEA:31093"/>
    </physiologicalReaction>
</comment>
<evidence type="ECO:0000256" key="30">
    <source>
        <dbReference type="ARBA" id="ARBA00047485"/>
    </source>
</evidence>
<dbReference type="GO" id="GO:0008289">
    <property type="term" value="F:lipid binding"/>
    <property type="evidence" value="ECO:0007669"/>
    <property type="project" value="UniProtKB-KW"/>
</dbReference>
<keyword evidence="42" id="KW-1185">Reference proteome</keyword>
<dbReference type="GO" id="GO:0050633">
    <property type="term" value="F:acetyl-CoA C-myristoyltransferase activity"/>
    <property type="evidence" value="ECO:0007669"/>
    <property type="project" value="UniProtKB-EC"/>
</dbReference>
<evidence type="ECO:0000256" key="17">
    <source>
        <dbReference type="ARBA" id="ARBA00024509"/>
    </source>
</evidence>
<proteinExistence type="predicted"/>
<comment type="catalytic activity">
    <reaction evidence="30">
        <text>tetradecanoyl-CoA + acetyl-CoA = 3-oxohexadecanoyl-CoA + CoA</text>
        <dbReference type="Rhea" id="RHEA:18161"/>
        <dbReference type="ChEBI" id="CHEBI:57287"/>
        <dbReference type="ChEBI" id="CHEBI:57288"/>
        <dbReference type="ChEBI" id="CHEBI:57349"/>
        <dbReference type="ChEBI" id="CHEBI:57385"/>
        <dbReference type="EC" id="2.3.1.155"/>
    </reaction>
    <physiologicalReaction direction="right-to-left" evidence="30">
        <dbReference type="Rhea" id="RHEA:18163"/>
    </physiologicalReaction>
</comment>
<evidence type="ECO:0000256" key="20">
    <source>
        <dbReference type="ARBA" id="ARBA00029348"/>
    </source>
</evidence>
<evidence type="ECO:0000256" key="5">
    <source>
        <dbReference type="ARBA" id="ARBA00022448"/>
    </source>
</evidence>
<sequence>MSLVASQSPLRNRVFVVGVGMTKFTKPGVENRDYPDLAKEAGQKALADAQIPYSAVEQACIGYVYGDSTSGQRAIYHSLGLTGIPIINVNNNCSTGSTALFMARQLIQGGLADCVLALGFEKMEKGPVAVNIQDKANPIDKHVEVMVNKYGLSPSPVAPQMFGNAGKEHMEKYGTTLEHFAKIGWKNHKHSVNNPPTSDGAAAAILASEAFVQKHNLKPKAVEILAQEMVTDMPSSFEGKSIIKMVGFDMSKEAARRCYEKSGLRPSDIDVIELHDCFSANELITYEALGLCPEGQGGKLVERGDNTYGGKWVINPSGGLISKGHPLGATGLAQCVELCWHLRGEAGKRQVPGAKVALQHNIGIGGAVVVTLYKMGFPEAARTHQIEAAPTSSSVDGFKANLVFKEIEKKLEDEGEQFVKKIGGIFAFKVKDGPGGKEATWVVDVKNGKGSVLPNSDKKADCTITMADSDLLALMTGKMNPQTAFFQGKLKINGNMGLAMKLQNLQLQPGKAKL</sequence>
<dbReference type="InterPro" id="IPR003033">
    <property type="entry name" value="SCP2_sterol-bd_dom"/>
</dbReference>
<dbReference type="PANTHER" id="PTHR42870">
    <property type="entry name" value="ACETYL-COA C-ACETYLTRANSFERASE"/>
    <property type="match status" value="1"/>
</dbReference>
<keyword evidence="8" id="KW-0445">Lipid transport</keyword>
<comment type="subcellular location">
    <subcellularLocation>
        <location evidence="2">Cytoplasm</location>
    </subcellularLocation>
    <subcellularLocation>
        <location evidence="1">Peroxisome</location>
    </subcellularLocation>
</comment>
<keyword evidence="7" id="KW-0808">Transferase</keyword>
<evidence type="ECO:0000259" key="41">
    <source>
        <dbReference type="Pfam" id="PF22691"/>
    </source>
</evidence>
<evidence type="ECO:0000313" key="43">
    <source>
        <dbReference type="RefSeq" id="XP_019813013.1"/>
    </source>
</evidence>
<evidence type="ECO:0000259" key="39">
    <source>
        <dbReference type="Pfam" id="PF00108"/>
    </source>
</evidence>
<evidence type="ECO:0000256" key="32">
    <source>
        <dbReference type="ARBA" id="ARBA00048004"/>
    </source>
</evidence>
<dbReference type="GO" id="GO:0006629">
    <property type="term" value="P:lipid metabolic process"/>
    <property type="evidence" value="ECO:0007669"/>
    <property type="project" value="UniProtKB-KW"/>
</dbReference>
<evidence type="ECO:0000256" key="13">
    <source>
        <dbReference type="ARBA" id="ARBA00024049"/>
    </source>
</evidence>
<comment type="catalytic activity">
    <reaction evidence="32">
        <text>decanoyl-CoA + acetyl-CoA = 3-oxododecanoyl-CoA + CoA</text>
        <dbReference type="Rhea" id="RHEA:31183"/>
        <dbReference type="ChEBI" id="CHEBI:57287"/>
        <dbReference type="ChEBI" id="CHEBI:57288"/>
        <dbReference type="ChEBI" id="CHEBI:61430"/>
        <dbReference type="ChEBI" id="CHEBI:62615"/>
    </reaction>
    <physiologicalReaction direction="right-to-left" evidence="32">
        <dbReference type="Rhea" id="RHEA:31185"/>
    </physiologicalReaction>
</comment>
<comment type="function">
    <text evidence="29">Plays a crucial role in the peroxisomal oxidation of branched-chain fatty acids. Catalyzes the last step of the peroxisomal beta-oxidation of branched chain fatty acids and the side chain of the bile acid intermediates di- and trihydroxycoprostanic acids (DHCA and THCA). Also active with medium and long straight chain 3-oxoacyl-CoAs. Stimulates the microsomal conversion of 7-dehydrocholesterol to cholesterol and transfers phosphatidylcholine and 7-dehydrocholesterol between membrances, in vitro. Isoforms SCP2 and SCPx cooperate in peroxisomal oxidation of certain naturally occurring tetramethyl-branched fatty acyl-CoAs.</text>
</comment>
<protein>
    <recommendedName>
        <fullName evidence="4">Sterol carrier protein 2</fullName>
        <ecNumber evidence="14">2.3.1.155</ecNumber>
        <ecNumber evidence="15">2.3.1.16</ecNumber>
        <ecNumber evidence="3">2.3.1.176</ecNumber>
    </recommendedName>
    <alternativeName>
        <fullName evidence="25">Acetyl-CoA C-myristoyltransferase</fullName>
    </alternativeName>
    <alternativeName>
        <fullName evidence="22">Non-specific lipid-transfer protein</fullName>
    </alternativeName>
    <alternativeName>
        <fullName evidence="26">Propanoyl-CoA C-acyltransferase</fullName>
    </alternativeName>
    <alternativeName>
        <fullName evidence="21">SCP-2/3-oxoacyl-CoA thiolase</fullName>
    </alternativeName>
    <alternativeName>
        <fullName evidence="23">SCP-2/thiolase</fullName>
    </alternativeName>
    <alternativeName>
        <fullName evidence="24">SCP-chi</fullName>
    </alternativeName>
    <alternativeName>
        <fullName evidence="27">Sterol carrier protein X</fullName>
    </alternativeName>
</protein>
<evidence type="ECO:0000256" key="27">
    <source>
        <dbReference type="ARBA" id="ARBA00033178"/>
    </source>
</evidence>
<evidence type="ECO:0000256" key="38">
    <source>
        <dbReference type="ARBA" id="ARBA00049542"/>
    </source>
</evidence>
<evidence type="ECO:0000256" key="15">
    <source>
        <dbReference type="ARBA" id="ARBA00024073"/>
    </source>
</evidence>
<keyword evidence="12" id="KW-0012">Acyltransferase</keyword>
<dbReference type="InterPro" id="IPR036527">
    <property type="entry name" value="SCP2_sterol-bd_dom_sf"/>
</dbReference>
<evidence type="ECO:0000256" key="23">
    <source>
        <dbReference type="ARBA" id="ARBA00031275"/>
    </source>
</evidence>
<dbReference type="PROSITE" id="PS00098">
    <property type="entry name" value="THIOLASE_1"/>
    <property type="match status" value="1"/>
</dbReference>
<dbReference type="Proteomes" id="UP001652663">
    <property type="component" value="Chromosome 3"/>
</dbReference>
<dbReference type="CDD" id="cd00826">
    <property type="entry name" value="nondecarbox_cond_enzymes"/>
    <property type="match status" value="1"/>
</dbReference>
<gene>
    <name evidence="43" type="primary">SCP2</name>
</gene>
<dbReference type="PROSITE" id="PS00737">
    <property type="entry name" value="THIOLASE_2"/>
    <property type="match status" value="1"/>
</dbReference>
<comment type="catalytic activity">
    <reaction evidence="19">
        <text>7-dehydrocholesterol(in) = 7-dehydrocholesterol(out)</text>
        <dbReference type="Rhea" id="RHEA:62960"/>
        <dbReference type="ChEBI" id="CHEBI:17759"/>
    </reaction>
</comment>
<dbReference type="Pfam" id="PF02036">
    <property type="entry name" value="SCP2"/>
    <property type="match status" value="1"/>
</dbReference>
<comment type="catalytic activity">
    <reaction evidence="20">
        <text>4,8,12-trimethyltridecanoyl-CoA + propanoyl-CoA = 3-oxopristanoyl-CoA + CoA</text>
        <dbReference type="Rhea" id="RHEA:10408"/>
        <dbReference type="ChEBI" id="CHEBI:57287"/>
        <dbReference type="ChEBI" id="CHEBI:57291"/>
        <dbReference type="ChEBI" id="CHEBI:57351"/>
        <dbReference type="ChEBI" id="CHEBI:57392"/>
        <dbReference type="EC" id="2.3.1.176"/>
    </reaction>
    <physiologicalReaction direction="right-to-left" evidence="20">
        <dbReference type="Rhea" id="RHEA:10410"/>
    </physiologicalReaction>
</comment>
<dbReference type="GO" id="GO:0006869">
    <property type="term" value="P:lipid transport"/>
    <property type="evidence" value="ECO:0007669"/>
    <property type="project" value="UniProtKB-KW"/>
</dbReference>
<dbReference type="FunFam" id="3.30.1050.10:FF:000001">
    <property type="entry name" value="Putative Non-specific lipid-transfer protein"/>
    <property type="match status" value="1"/>
</dbReference>
<dbReference type="Gene3D" id="3.30.1050.10">
    <property type="entry name" value="SCP2 sterol-binding domain"/>
    <property type="match status" value="1"/>
</dbReference>
<evidence type="ECO:0000256" key="35">
    <source>
        <dbReference type="ARBA" id="ARBA00049268"/>
    </source>
</evidence>
<comment type="catalytic activity">
    <reaction evidence="35">
        <text>hexadecanoyl-CoA + acetyl-CoA = 3-oxooctadecanoyl-CoA + CoA</text>
        <dbReference type="Rhea" id="RHEA:35279"/>
        <dbReference type="ChEBI" id="CHEBI:57287"/>
        <dbReference type="ChEBI" id="CHEBI:57288"/>
        <dbReference type="ChEBI" id="CHEBI:57379"/>
        <dbReference type="ChEBI" id="CHEBI:71407"/>
    </reaction>
    <physiologicalReaction direction="right-to-left" evidence="35">
        <dbReference type="Rhea" id="RHEA:35281"/>
    </physiologicalReaction>
</comment>
<evidence type="ECO:0000256" key="16">
    <source>
        <dbReference type="ARBA" id="ARBA00024471"/>
    </source>
</evidence>
<comment type="catalytic activity">
    <reaction evidence="33">
        <text>butanoyl-CoA + acetyl-CoA = 3-oxohexanoyl-CoA + CoA</text>
        <dbReference type="Rhea" id="RHEA:31111"/>
        <dbReference type="ChEBI" id="CHEBI:57287"/>
        <dbReference type="ChEBI" id="CHEBI:57288"/>
        <dbReference type="ChEBI" id="CHEBI:57371"/>
        <dbReference type="ChEBI" id="CHEBI:62418"/>
    </reaction>
    <physiologicalReaction direction="right-to-left" evidence="33">
        <dbReference type="Rhea" id="RHEA:31113"/>
    </physiologicalReaction>
</comment>
<evidence type="ECO:0000256" key="11">
    <source>
        <dbReference type="ARBA" id="ARBA00023140"/>
    </source>
</evidence>
<dbReference type="GeneID" id="109556283"/>
<evidence type="ECO:0000259" key="40">
    <source>
        <dbReference type="Pfam" id="PF02036"/>
    </source>
</evidence>
<evidence type="ECO:0000256" key="9">
    <source>
        <dbReference type="ARBA" id="ARBA00023098"/>
    </source>
</evidence>
<evidence type="ECO:0000256" key="4">
    <source>
        <dbReference type="ARBA" id="ARBA00014545"/>
    </source>
</evidence>
<dbReference type="Pfam" id="PF00108">
    <property type="entry name" value="Thiolase_N"/>
    <property type="match status" value="1"/>
</dbReference>
<evidence type="ECO:0000256" key="25">
    <source>
        <dbReference type="ARBA" id="ARBA00032093"/>
    </source>
</evidence>
<keyword evidence="10" id="KW-0446">Lipid-binding</keyword>
<comment type="catalytic activity">
    <reaction evidence="34">
        <text>an acyl-CoA + acetyl-CoA = a 3-oxoacyl-CoA + CoA</text>
        <dbReference type="Rhea" id="RHEA:21564"/>
        <dbReference type="ChEBI" id="CHEBI:57287"/>
        <dbReference type="ChEBI" id="CHEBI:57288"/>
        <dbReference type="ChEBI" id="CHEBI:58342"/>
        <dbReference type="ChEBI" id="CHEBI:90726"/>
        <dbReference type="EC" id="2.3.1.16"/>
    </reaction>
    <physiologicalReaction direction="right-to-left" evidence="34">
        <dbReference type="Rhea" id="RHEA:21566"/>
    </physiologicalReaction>
</comment>
<evidence type="ECO:0000256" key="14">
    <source>
        <dbReference type="ARBA" id="ARBA00024058"/>
    </source>
</evidence>
<dbReference type="InterPro" id="IPR020616">
    <property type="entry name" value="Thiolase_N"/>
</dbReference>
<evidence type="ECO:0000256" key="21">
    <source>
        <dbReference type="ARBA" id="ARBA00030531"/>
    </source>
</evidence>
<comment type="catalytic activity">
    <reaction evidence="17">
        <text>choloyl-CoA + propanoyl-CoA = 3alpha,7alpha,12alpha-trihydroxy-24-oxo-5beta-cholestan-26-oyl-CoA + CoA</text>
        <dbReference type="Rhea" id="RHEA:16865"/>
        <dbReference type="ChEBI" id="CHEBI:57287"/>
        <dbReference type="ChEBI" id="CHEBI:57373"/>
        <dbReference type="ChEBI" id="CHEBI:57392"/>
        <dbReference type="ChEBI" id="CHEBI:58507"/>
        <dbReference type="EC" id="2.3.1.176"/>
    </reaction>
    <physiologicalReaction direction="right-to-left" evidence="17">
        <dbReference type="Rhea" id="RHEA:16867"/>
    </physiologicalReaction>
</comment>
<feature type="domain" description="Thiolase C-terminal" evidence="41">
    <location>
        <begin position="248"/>
        <end position="364"/>
    </location>
</feature>
<evidence type="ECO:0000256" key="33">
    <source>
        <dbReference type="ARBA" id="ARBA00048553"/>
    </source>
</evidence>
<evidence type="ECO:0000256" key="28">
    <source>
        <dbReference type="ARBA" id="ARBA00045738"/>
    </source>
</evidence>
<dbReference type="GO" id="GO:0003988">
    <property type="term" value="F:acetyl-CoA C-acyltransferase activity"/>
    <property type="evidence" value="ECO:0007669"/>
    <property type="project" value="UniProtKB-EC"/>
</dbReference>
<dbReference type="InterPro" id="IPR016039">
    <property type="entry name" value="Thiolase-like"/>
</dbReference>
<dbReference type="SUPFAM" id="SSF55718">
    <property type="entry name" value="SCP-like"/>
    <property type="match status" value="1"/>
</dbReference>
<keyword evidence="11" id="KW-0576">Peroxisome</keyword>
<feature type="domain" description="SCP2" evidence="40">
    <location>
        <begin position="404"/>
        <end position="505"/>
    </location>
</feature>
<comment type="catalytic activity">
    <reaction evidence="37">
        <text>3-oxohexadecanedioyl-CoA + CoA = tetradecanedioyl-CoA + acetyl-CoA</text>
        <dbReference type="Rhea" id="RHEA:40343"/>
        <dbReference type="ChEBI" id="CHEBI:57287"/>
        <dbReference type="ChEBI" id="CHEBI:57288"/>
        <dbReference type="ChEBI" id="CHEBI:77081"/>
        <dbReference type="ChEBI" id="CHEBI:77084"/>
    </reaction>
    <physiologicalReaction direction="left-to-right" evidence="37">
        <dbReference type="Rhea" id="RHEA:40344"/>
    </physiologicalReaction>
</comment>
<evidence type="ECO:0000256" key="6">
    <source>
        <dbReference type="ARBA" id="ARBA00022490"/>
    </source>
</evidence>
<name>A0A6P5B376_BOSIN</name>
<comment type="catalytic activity">
    <reaction evidence="38">
        <text>octanoyl-CoA + acetyl-CoA = 3-oxodecanoyl-CoA + CoA</text>
        <dbReference type="Rhea" id="RHEA:31087"/>
        <dbReference type="ChEBI" id="CHEBI:57287"/>
        <dbReference type="ChEBI" id="CHEBI:57288"/>
        <dbReference type="ChEBI" id="CHEBI:57386"/>
        <dbReference type="ChEBI" id="CHEBI:62548"/>
    </reaction>
    <physiologicalReaction direction="right-to-left" evidence="38">
        <dbReference type="Rhea" id="RHEA:31089"/>
    </physiologicalReaction>
</comment>
<comment type="catalytic activity">
    <reaction evidence="18">
        <text>3-oxo-(9Z-octadecenoyl)-CoA + CoA = (7Z)-hexadecenoyl-CoA + acetyl-CoA</text>
        <dbReference type="Rhea" id="RHEA:47400"/>
        <dbReference type="ChEBI" id="CHEBI:57287"/>
        <dbReference type="ChEBI" id="CHEBI:57288"/>
        <dbReference type="ChEBI" id="CHEBI:87695"/>
        <dbReference type="ChEBI" id="CHEBI:87698"/>
    </reaction>
    <physiologicalReaction direction="left-to-right" evidence="18">
        <dbReference type="Rhea" id="RHEA:47401"/>
    </physiologicalReaction>
</comment>
<reference evidence="43" key="1">
    <citation type="submission" date="2025-08" db="UniProtKB">
        <authorList>
            <consortium name="RefSeq"/>
        </authorList>
    </citation>
    <scope>IDENTIFICATION</scope>
    <source>
        <tissue evidence="43">Blood</tissue>
    </source>
</reference>
<comment type="function">
    <text evidence="28">Mediates the transfer of all common phospholipids, cholesterol and gangliosides from the endoplasmic reticulum to the plasma membrane. May play a role in regulating steroidogenesis. Stimulates the microsomal conversion of 7-dehydrocholesterol to cholesterol. Also binds fatty acids and fatty acyl Coenzyme A (CoA) such as phytanoyl-CoA. Involved in the regulation phospholipid synthesis in endoplasmic reticulum enhancing the incorporation of exogenous fatty acid into glycerides. Seems to stimulate the rate-limiting step in phosphatidic acid formation mediated by GPAT3. Isoforms SCP2 and SCPx cooperate in peroxisomal oxidation of certain naturally occurring tetramethyl-branched fatty acyl-CoAs.</text>
</comment>
<dbReference type="InterPro" id="IPR020615">
    <property type="entry name" value="Thiolase_acyl_enz_int_AS"/>
</dbReference>
<evidence type="ECO:0000256" key="31">
    <source>
        <dbReference type="ARBA" id="ARBA00048001"/>
    </source>
</evidence>
<evidence type="ECO:0000256" key="22">
    <source>
        <dbReference type="ARBA" id="ARBA00030851"/>
    </source>
</evidence>
<comment type="subunit">
    <text evidence="13">Interacts with PEX5; the interaction is essential for peroxisomal import.</text>
</comment>